<protein>
    <recommendedName>
        <fullName evidence="3">Transposase</fullName>
    </recommendedName>
</protein>
<evidence type="ECO:0000313" key="2">
    <source>
        <dbReference type="Proteomes" id="UP000717996"/>
    </source>
</evidence>
<dbReference type="Proteomes" id="UP000717996">
    <property type="component" value="Unassembled WGS sequence"/>
</dbReference>
<dbReference type="GO" id="GO:0003676">
    <property type="term" value="F:nucleic acid binding"/>
    <property type="evidence" value="ECO:0007669"/>
    <property type="project" value="InterPro"/>
</dbReference>
<accession>A0A9P7C0L8</accession>
<name>A0A9P7C0L8_RHIOR</name>
<dbReference type="AlphaFoldDB" id="A0A9P7C0L8"/>
<comment type="caution">
    <text evidence="1">The sequence shown here is derived from an EMBL/GenBank/DDBJ whole genome shotgun (WGS) entry which is preliminary data.</text>
</comment>
<evidence type="ECO:0008006" key="3">
    <source>
        <dbReference type="Google" id="ProtNLM"/>
    </source>
</evidence>
<proteinExistence type="predicted"/>
<dbReference type="EMBL" id="JAANIT010005785">
    <property type="protein sequence ID" value="KAG1531210.1"/>
    <property type="molecule type" value="Genomic_DNA"/>
</dbReference>
<gene>
    <name evidence="1" type="ORF">G6F51_013595</name>
</gene>
<sequence length="117" mass="13399">MRYNKAYFTQSVIAQLTRKGDRFQPHHIEVTVKHGGGGIMLWGCITSEGPGYACQIYDGTMNSEVYQEILGTSLKDTLGYYGLDWKSSIFQHDNDPKHRSKSTKQYMEDNSMCYIDD</sequence>
<dbReference type="OrthoDB" id="2201609at2759"/>
<dbReference type="Gene3D" id="3.30.420.10">
    <property type="entry name" value="Ribonuclease H-like superfamily/Ribonuclease H"/>
    <property type="match status" value="1"/>
</dbReference>
<dbReference type="InterPro" id="IPR036397">
    <property type="entry name" value="RNaseH_sf"/>
</dbReference>
<reference evidence="1" key="1">
    <citation type="journal article" date="2020" name="Microb. Genom.">
        <title>Genetic diversity of clinical and environmental Mucorales isolates obtained from an investigation of mucormycosis cases among solid organ transplant recipients.</title>
        <authorList>
            <person name="Nguyen M.H."/>
            <person name="Kaul D."/>
            <person name="Muto C."/>
            <person name="Cheng S.J."/>
            <person name="Richter R.A."/>
            <person name="Bruno V.M."/>
            <person name="Liu G."/>
            <person name="Beyhan S."/>
            <person name="Sundermann A.J."/>
            <person name="Mounaud S."/>
            <person name="Pasculle A.W."/>
            <person name="Nierman W.C."/>
            <person name="Driscoll E."/>
            <person name="Cumbie R."/>
            <person name="Clancy C.J."/>
            <person name="Dupont C.L."/>
        </authorList>
    </citation>
    <scope>NUCLEOTIDE SEQUENCE</scope>
    <source>
        <strain evidence="1">GL16</strain>
    </source>
</reference>
<evidence type="ECO:0000313" key="1">
    <source>
        <dbReference type="EMBL" id="KAG1531210.1"/>
    </source>
</evidence>
<organism evidence="1 2">
    <name type="scientific">Rhizopus oryzae</name>
    <name type="common">Mucormycosis agent</name>
    <name type="synonym">Rhizopus arrhizus var. delemar</name>
    <dbReference type="NCBI Taxonomy" id="64495"/>
    <lineage>
        <taxon>Eukaryota</taxon>
        <taxon>Fungi</taxon>
        <taxon>Fungi incertae sedis</taxon>
        <taxon>Mucoromycota</taxon>
        <taxon>Mucoromycotina</taxon>
        <taxon>Mucoromycetes</taxon>
        <taxon>Mucorales</taxon>
        <taxon>Mucorineae</taxon>
        <taxon>Rhizopodaceae</taxon>
        <taxon>Rhizopus</taxon>
    </lineage>
</organism>